<dbReference type="InterPro" id="IPR021133">
    <property type="entry name" value="HEAT_type_2"/>
</dbReference>
<dbReference type="InterPro" id="IPR042856">
    <property type="entry name" value="RSP14"/>
</dbReference>
<dbReference type="Proteomes" id="UP001141327">
    <property type="component" value="Unassembled WGS sequence"/>
</dbReference>
<gene>
    <name evidence="2" type="ORF">PAPYR_10960</name>
</gene>
<dbReference type="PANTHER" id="PTHR15599">
    <property type="entry name" value="RTDR1"/>
    <property type="match status" value="1"/>
</dbReference>
<accession>A0ABQ8U7G4</accession>
<evidence type="ECO:0000313" key="3">
    <source>
        <dbReference type="Proteomes" id="UP001141327"/>
    </source>
</evidence>
<reference evidence="2" key="1">
    <citation type="journal article" date="2022" name="bioRxiv">
        <title>Genomics of Preaxostyla Flagellates Illuminates Evolutionary Transitions and the Path Towards Mitochondrial Loss.</title>
        <authorList>
            <person name="Novak L.V.F."/>
            <person name="Treitli S.C."/>
            <person name="Pyrih J."/>
            <person name="Halakuc P."/>
            <person name="Pipaliya S.V."/>
            <person name="Vacek V."/>
            <person name="Brzon O."/>
            <person name="Soukal P."/>
            <person name="Eme L."/>
            <person name="Dacks J.B."/>
            <person name="Karnkowska A."/>
            <person name="Elias M."/>
            <person name="Hampl V."/>
        </authorList>
    </citation>
    <scope>NUCLEOTIDE SEQUENCE</scope>
    <source>
        <strain evidence="2">RCP-MX</strain>
    </source>
</reference>
<keyword evidence="3" id="KW-1185">Reference proteome</keyword>
<feature type="repeat" description="HEAT" evidence="1">
    <location>
        <begin position="126"/>
        <end position="164"/>
    </location>
</feature>
<dbReference type="InterPro" id="IPR011989">
    <property type="entry name" value="ARM-like"/>
</dbReference>
<sequence length="461" mass="48661">METATLHKTSDVLANRHPFFDRTFNPLSPTPTQVAVAYGERRIVKLNDLLKCGEVRPEARVEALNHLMGQLSSQEAKLRTVSEGTCAACTALLSDDTPRVRALAARVLSSLCLVLQGRAEASKAGALPLLAAMLTDPYAQARQGAAEALHSISDATDGTEMITDSPGCIEAICDAIGMPSLERPLVGTLCNLTRLLRATEAIIERGPVPRPLGLRSSGRPPHPCLCAPSSPEGSLLELAERHVAGPIATTALSALWNMMQCAKGKAACVACNGVPRLCVLVRDALPAMPAPAASWEPFPDLGLEPVARLDPGLSDTALQVQSTPYNAPLGLTDGYGANTVRALSTGCLAMGMLSLEGRHAAIGATPRPPQWPPADPDPLHPVVEPPAPLQCTNRECVPILVTALLSREPFTASHSFRALAHLCELPAGRTAVIEAMQDAQCPQELLTKVLEHVGRGASFPP</sequence>
<dbReference type="PANTHER" id="PTHR15599:SF1">
    <property type="entry name" value="RADIAL SPOKE HEAD 14 HOMOLOG"/>
    <property type="match status" value="1"/>
</dbReference>
<protein>
    <recommendedName>
        <fullName evidence="4">Armadillo repeat-containing protein 8</fullName>
    </recommendedName>
</protein>
<dbReference type="Gene3D" id="1.25.10.10">
    <property type="entry name" value="Leucine-rich Repeat Variant"/>
    <property type="match status" value="1"/>
</dbReference>
<evidence type="ECO:0000313" key="2">
    <source>
        <dbReference type="EMBL" id="KAJ4454356.1"/>
    </source>
</evidence>
<comment type="caution">
    <text evidence="2">The sequence shown here is derived from an EMBL/GenBank/DDBJ whole genome shotgun (WGS) entry which is preliminary data.</text>
</comment>
<dbReference type="InterPro" id="IPR016024">
    <property type="entry name" value="ARM-type_fold"/>
</dbReference>
<dbReference type="SUPFAM" id="SSF48371">
    <property type="entry name" value="ARM repeat"/>
    <property type="match status" value="1"/>
</dbReference>
<evidence type="ECO:0008006" key="4">
    <source>
        <dbReference type="Google" id="ProtNLM"/>
    </source>
</evidence>
<organism evidence="2 3">
    <name type="scientific">Paratrimastix pyriformis</name>
    <dbReference type="NCBI Taxonomy" id="342808"/>
    <lineage>
        <taxon>Eukaryota</taxon>
        <taxon>Metamonada</taxon>
        <taxon>Preaxostyla</taxon>
        <taxon>Paratrimastigidae</taxon>
        <taxon>Paratrimastix</taxon>
    </lineage>
</organism>
<name>A0ABQ8U7G4_9EUKA</name>
<dbReference type="PROSITE" id="PS50077">
    <property type="entry name" value="HEAT_REPEAT"/>
    <property type="match status" value="1"/>
</dbReference>
<evidence type="ECO:0000256" key="1">
    <source>
        <dbReference type="PROSITE-ProRule" id="PRU00103"/>
    </source>
</evidence>
<proteinExistence type="predicted"/>
<dbReference type="EMBL" id="JAPMOS010000163">
    <property type="protein sequence ID" value="KAJ4454356.1"/>
    <property type="molecule type" value="Genomic_DNA"/>
</dbReference>